<sequence length="489" mass="54059">METPPPAILLKPRLRLRRSPSPRMQDNGTDTIPQPGPSSTRIHFASIPDDDDEVPTPRISAKAIASPNGDPAPTSFPDLNTATAIPADTPAARLRALLAREPRSPRNAASTAPQIPPSEVDSSDDFPRFGSDTSSLARDNLKSIFSRALREPGDTPQKGRPRRNSVDSSQVEITPVLDRERAKHKGKRRSMSDEEAEKPRSTRESDSSFRLSQAATFDTLRARLMSSQSQLMDQNLPTALYDPSTSTSTPDHHPHAPSMLLQLNPSPGTPSVATGSPRQSFQMPSQLAFQSKQDSEMQQAIGNVLNSEYEASTSTPDFTQMDMVPGASRPPPSLGRSRHQLETNSRRASREFILPKASSSLSGLNGADGECCWIHPRYNPVYILTIQGKEHHSNHQREREWNRPKPQSRSGTPDIYHSHSQESHRRHSQELPSPPHVKSPTHESVMSSSGSPRAMHGQLERRGSLASLRSFDVFHILPFLLFFILKHVS</sequence>
<dbReference type="InParanoid" id="A0A0D0E7J5"/>
<proteinExistence type="predicted"/>
<dbReference type="OrthoDB" id="3230534at2759"/>
<evidence type="ECO:0000313" key="3">
    <source>
        <dbReference type="Proteomes" id="UP000054538"/>
    </source>
</evidence>
<feature type="region of interest" description="Disordered" evidence="1">
    <location>
        <begin position="314"/>
        <end position="351"/>
    </location>
</feature>
<feature type="region of interest" description="Disordered" evidence="1">
    <location>
        <begin position="1"/>
        <end position="210"/>
    </location>
</feature>
<dbReference type="AlphaFoldDB" id="A0A0D0E7J5"/>
<evidence type="ECO:0000313" key="2">
    <source>
        <dbReference type="EMBL" id="KIK97734.1"/>
    </source>
</evidence>
<keyword evidence="3" id="KW-1185">Reference proteome</keyword>
<feature type="compositionally biased region" description="Basic and acidic residues" evidence="1">
    <location>
        <begin position="389"/>
        <end position="403"/>
    </location>
</feature>
<reference evidence="2 3" key="1">
    <citation type="submission" date="2014-04" db="EMBL/GenBank/DDBJ databases">
        <authorList>
            <consortium name="DOE Joint Genome Institute"/>
            <person name="Kuo A."/>
            <person name="Kohler A."/>
            <person name="Jargeat P."/>
            <person name="Nagy L.G."/>
            <person name="Floudas D."/>
            <person name="Copeland A."/>
            <person name="Barry K.W."/>
            <person name="Cichocki N."/>
            <person name="Veneault-Fourrey C."/>
            <person name="LaButti K."/>
            <person name="Lindquist E.A."/>
            <person name="Lipzen A."/>
            <person name="Lundell T."/>
            <person name="Morin E."/>
            <person name="Murat C."/>
            <person name="Sun H."/>
            <person name="Tunlid A."/>
            <person name="Henrissat B."/>
            <person name="Grigoriev I.V."/>
            <person name="Hibbett D.S."/>
            <person name="Martin F."/>
            <person name="Nordberg H.P."/>
            <person name="Cantor M.N."/>
            <person name="Hua S.X."/>
        </authorList>
    </citation>
    <scope>NUCLEOTIDE SEQUENCE [LARGE SCALE GENOMIC DNA]</scope>
    <source>
        <strain evidence="2 3">Ve08.2h10</strain>
    </source>
</reference>
<feature type="compositionally biased region" description="Basic and acidic residues" evidence="1">
    <location>
        <begin position="339"/>
        <end position="350"/>
    </location>
</feature>
<feature type="compositionally biased region" description="Polar residues" evidence="1">
    <location>
        <begin position="442"/>
        <end position="451"/>
    </location>
</feature>
<dbReference type="STRING" id="930991.A0A0D0E7J5"/>
<feature type="compositionally biased region" description="Low complexity" evidence="1">
    <location>
        <begin position="81"/>
        <end position="97"/>
    </location>
</feature>
<protein>
    <submittedName>
        <fullName evidence="2">Uncharacterized protein</fullName>
    </submittedName>
</protein>
<gene>
    <name evidence="2" type="ORF">PAXRUDRAFT_194210</name>
</gene>
<accession>A0A0D0E7J5</accession>
<feature type="region of interest" description="Disordered" evidence="1">
    <location>
        <begin position="389"/>
        <end position="458"/>
    </location>
</feature>
<feature type="compositionally biased region" description="Basic and acidic residues" evidence="1">
    <location>
        <begin position="197"/>
        <end position="207"/>
    </location>
</feature>
<name>A0A0D0E7J5_9AGAM</name>
<organism evidence="2 3">
    <name type="scientific">Paxillus rubicundulus Ve08.2h10</name>
    <dbReference type="NCBI Taxonomy" id="930991"/>
    <lineage>
        <taxon>Eukaryota</taxon>
        <taxon>Fungi</taxon>
        <taxon>Dikarya</taxon>
        <taxon>Basidiomycota</taxon>
        <taxon>Agaricomycotina</taxon>
        <taxon>Agaricomycetes</taxon>
        <taxon>Agaricomycetidae</taxon>
        <taxon>Boletales</taxon>
        <taxon>Paxilineae</taxon>
        <taxon>Paxillaceae</taxon>
        <taxon>Paxillus</taxon>
    </lineage>
</organism>
<feature type="compositionally biased region" description="Polar residues" evidence="1">
    <location>
        <begin position="238"/>
        <end position="249"/>
    </location>
</feature>
<dbReference type="Proteomes" id="UP000054538">
    <property type="component" value="Unassembled WGS sequence"/>
</dbReference>
<dbReference type="EMBL" id="KN824922">
    <property type="protein sequence ID" value="KIK97734.1"/>
    <property type="molecule type" value="Genomic_DNA"/>
</dbReference>
<evidence type="ECO:0000256" key="1">
    <source>
        <dbReference type="SAM" id="MobiDB-lite"/>
    </source>
</evidence>
<feature type="compositionally biased region" description="Polar residues" evidence="1">
    <location>
        <begin position="24"/>
        <end position="41"/>
    </location>
</feature>
<feature type="compositionally biased region" description="Polar residues" evidence="1">
    <location>
        <begin position="261"/>
        <end position="298"/>
    </location>
</feature>
<reference evidence="3" key="2">
    <citation type="submission" date="2015-01" db="EMBL/GenBank/DDBJ databases">
        <title>Evolutionary Origins and Diversification of the Mycorrhizal Mutualists.</title>
        <authorList>
            <consortium name="DOE Joint Genome Institute"/>
            <consortium name="Mycorrhizal Genomics Consortium"/>
            <person name="Kohler A."/>
            <person name="Kuo A."/>
            <person name="Nagy L.G."/>
            <person name="Floudas D."/>
            <person name="Copeland A."/>
            <person name="Barry K.W."/>
            <person name="Cichocki N."/>
            <person name="Veneault-Fourrey C."/>
            <person name="LaButti K."/>
            <person name="Lindquist E.A."/>
            <person name="Lipzen A."/>
            <person name="Lundell T."/>
            <person name="Morin E."/>
            <person name="Murat C."/>
            <person name="Riley R."/>
            <person name="Ohm R."/>
            <person name="Sun H."/>
            <person name="Tunlid A."/>
            <person name="Henrissat B."/>
            <person name="Grigoriev I.V."/>
            <person name="Hibbett D.S."/>
            <person name="Martin F."/>
        </authorList>
    </citation>
    <scope>NUCLEOTIDE SEQUENCE [LARGE SCALE GENOMIC DNA]</scope>
    <source>
        <strain evidence="3">Ve08.2h10</strain>
    </source>
</reference>
<feature type="region of interest" description="Disordered" evidence="1">
    <location>
        <begin position="238"/>
        <end position="298"/>
    </location>
</feature>
<dbReference type="HOGENOM" id="CLU_679817_0_0_1"/>